<evidence type="ECO:0000313" key="2">
    <source>
        <dbReference type="Proteomes" id="UP000178432"/>
    </source>
</evidence>
<comment type="caution">
    <text evidence="1">The sequence shown here is derived from an EMBL/GenBank/DDBJ whole genome shotgun (WGS) entry which is preliminary data.</text>
</comment>
<protein>
    <submittedName>
        <fullName evidence="1">Uncharacterized protein</fullName>
    </submittedName>
</protein>
<evidence type="ECO:0000313" key="1">
    <source>
        <dbReference type="EMBL" id="OGY47324.1"/>
    </source>
</evidence>
<dbReference type="Proteomes" id="UP000178432">
    <property type="component" value="Unassembled WGS sequence"/>
</dbReference>
<reference evidence="1 2" key="1">
    <citation type="journal article" date="2016" name="Nat. Commun.">
        <title>Thousands of microbial genomes shed light on interconnected biogeochemical processes in an aquifer system.</title>
        <authorList>
            <person name="Anantharaman K."/>
            <person name="Brown C.T."/>
            <person name="Hug L.A."/>
            <person name="Sharon I."/>
            <person name="Castelle C.J."/>
            <person name="Probst A.J."/>
            <person name="Thomas B.C."/>
            <person name="Singh A."/>
            <person name="Wilkins M.J."/>
            <person name="Karaoz U."/>
            <person name="Brodie E.L."/>
            <person name="Williams K.H."/>
            <person name="Hubbard S.S."/>
            <person name="Banfield J.F."/>
        </authorList>
    </citation>
    <scope>NUCLEOTIDE SEQUENCE [LARGE SCALE GENOMIC DNA]</scope>
</reference>
<organism evidence="1 2">
    <name type="scientific">Candidatus Buchananbacteria bacterium RIFCSPHIGHO2_01_FULL_46_12</name>
    <dbReference type="NCBI Taxonomy" id="1797536"/>
    <lineage>
        <taxon>Bacteria</taxon>
        <taxon>Candidatus Buchananiibacteriota</taxon>
    </lineage>
</organism>
<sequence length="104" mass="11006">MEDLMGLNSEEKGRLIKEGRFFQAAPEVAIKSNGFPALVKATSGVFKGFFSCKALGPDRSGEVTVQLDRVCEPVNILAILSDTEAAMLAGEIGASAADQIAFLQ</sequence>
<name>A0A1G1Y573_9BACT</name>
<proteinExistence type="predicted"/>
<accession>A0A1G1Y573</accession>
<gene>
    <name evidence="1" type="ORF">A2663_00540</name>
</gene>
<dbReference type="EMBL" id="MHIF01000044">
    <property type="protein sequence ID" value="OGY47324.1"/>
    <property type="molecule type" value="Genomic_DNA"/>
</dbReference>
<dbReference type="AlphaFoldDB" id="A0A1G1Y573"/>